<dbReference type="Pfam" id="PF08573">
    <property type="entry name" value="SAE2"/>
    <property type="match status" value="1"/>
</dbReference>
<evidence type="ECO:0000259" key="4">
    <source>
        <dbReference type="Pfam" id="PF08573"/>
    </source>
</evidence>
<organism evidence="5 6">
    <name type="scientific">Apis cerana cerana</name>
    <name type="common">Oriental honeybee</name>
    <dbReference type="NCBI Taxonomy" id="94128"/>
    <lineage>
        <taxon>Eukaryota</taxon>
        <taxon>Metazoa</taxon>
        <taxon>Ecdysozoa</taxon>
        <taxon>Arthropoda</taxon>
        <taxon>Hexapoda</taxon>
        <taxon>Insecta</taxon>
        <taxon>Pterygota</taxon>
        <taxon>Neoptera</taxon>
        <taxon>Endopterygota</taxon>
        <taxon>Hymenoptera</taxon>
        <taxon>Apocrita</taxon>
        <taxon>Aculeata</taxon>
        <taxon>Apoidea</taxon>
        <taxon>Anthophila</taxon>
        <taxon>Apidae</taxon>
        <taxon>Apis</taxon>
    </lineage>
</organism>
<proteinExistence type="predicted"/>
<feature type="domain" description="DNA endonuclease activator Ctp1 C-terminal" evidence="4">
    <location>
        <begin position="428"/>
        <end position="526"/>
    </location>
</feature>
<evidence type="ECO:0000313" key="6">
    <source>
        <dbReference type="Proteomes" id="UP000242457"/>
    </source>
</evidence>
<protein>
    <submittedName>
        <fullName evidence="5">Retinoblastoma-binding protein</fullName>
    </submittedName>
</protein>
<name>A0A2A3EI89_APICC</name>
<accession>A0A2A3EI89</accession>
<keyword evidence="3" id="KW-0539">Nucleus</keyword>
<dbReference type="GO" id="GO:0006281">
    <property type="term" value="P:DNA repair"/>
    <property type="evidence" value="ECO:0007669"/>
    <property type="project" value="InterPro"/>
</dbReference>
<keyword evidence="6" id="KW-1185">Reference proteome</keyword>
<gene>
    <name evidence="5" type="ORF">APICC_04616</name>
</gene>
<comment type="subcellular location">
    <subcellularLocation>
        <location evidence="1">Nucleus</location>
    </subcellularLocation>
</comment>
<dbReference type="InterPro" id="IPR013882">
    <property type="entry name" value="Ctp1_C"/>
</dbReference>
<sequence length="534" mass="62257">MALSDVLQFDCFVDNEIARNATKNFAGMLGKAFEQYKIKLLDLNIRHLIFTELWSEYLKLRKHCEDADFKIPFQLLESNIYDNVTALSTSKVSENKKIFTSLYNNVCVSSNSDIDASLNDNIINDKFIEKQISEEKSLQSPILIKKRSKSKKTNITDNNFILENFEINETYPNIPIKENISILTVAENNLREDAIFEKSQKNKILINENDDEIKCTPNKISQKLKINTLYNIDTTLLQNGKKLRQSKLMFLPDTQSINIATHESSNISKIHALSISKKDIEKLENYNKSIEEEVIQNSPKKHTELSSKIKCLRLKNKTSNKKINQSSFNLLSVQTSTQSKTNDNILNPSFFQTISDIKYPENKNLSTPIKKIRKLEIEKNITPEKRKYSESINQMFDTNSSIHDETYCLLGEKIKQKSYDKNELKENKFENKNSPECPRIKKYLMDSFDIVPNKKEKQENKLSKKRSEREKMIGITCWECEKYYTNLGISEEEIKMRQNKCSRHRTTYNERINTPEGFWCPIFSDTTFQSTFQD</sequence>
<dbReference type="OrthoDB" id="5801062at2759"/>
<dbReference type="AlphaFoldDB" id="A0A2A3EI89"/>
<evidence type="ECO:0000256" key="3">
    <source>
        <dbReference type="ARBA" id="ARBA00023242"/>
    </source>
</evidence>
<evidence type="ECO:0000256" key="1">
    <source>
        <dbReference type="ARBA" id="ARBA00004123"/>
    </source>
</evidence>
<evidence type="ECO:0000313" key="5">
    <source>
        <dbReference type="EMBL" id="PBC31505.1"/>
    </source>
</evidence>
<dbReference type="EMBL" id="KZ288232">
    <property type="protein sequence ID" value="PBC31505.1"/>
    <property type="molecule type" value="Genomic_DNA"/>
</dbReference>
<dbReference type="STRING" id="94128.A0A2A3EI89"/>
<dbReference type="GO" id="GO:0005634">
    <property type="term" value="C:nucleus"/>
    <property type="evidence" value="ECO:0007669"/>
    <property type="project" value="UniProtKB-SubCell"/>
</dbReference>
<evidence type="ECO:0000256" key="2">
    <source>
        <dbReference type="ARBA" id="ARBA00022763"/>
    </source>
</evidence>
<dbReference type="Proteomes" id="UP000242457">
    <property type="component" value="Unassembled WGS sequence"/>
</dbReference>
<reference evidence="5 6" key="1">
    <citation type="submission" date="2014-07" db="EMBL/GenBank/DDBJ databases">
        <title>Genomic and transcriptomic analysis on Apis cerana provide comprehensive insights into honey bee biology.</title>
        <authorList>
            <person name="Diao Q."/>
            <person name="Sun L."/>
            <person name="Zheng H."/>
            <person name="Zheng H."/>
            <person name="Xu S."/>
            <person name="Wang S."/>
            <person name="Zeng Z."/>
            <person name="Hu F."/>
            <person name="Su S."/>
            <person name="Wu J."/>
        </authorList>
    </citation>
    <scope>NUCLEOTIDE SEQUENCE [LARGE SCALE GENOMIC DNA]</scope>
    <source>
        <tissue evidence="5">Pupae without intestine</tissue>
    </source>
</reference>
<keyword evidence="2" id="KW-0227">DNA damage</keyword>